<dbReference type="PANTHER" id="PTHR15913">
    <property type="entry name" value="ACID CLUSTER PROTEIN 33"/>
    <property type="match status" value="1"/>
</dbReference>
<name>A0ABR2JUA8_9EUKA</name>
<feature type="compositionally biased region" description="Acidic residues" evidence="3">
    <location>
        <begin position="285"/>
        <end position="298"/>
    </location>
</feature>
<sequence>MSAEQSPIQNLSLDSSEFISYSCSSPIQKFSDTVNGIDWDFRQGGAIELDEAVIIISDIFESTNSSYLIASSLIEAGYRVVVISIPPYPSMSTFFTGFDLFTASKMISKAHLVGFGFGGYLAISICNFPSLSAEILSLSVISGYMNTSSFKKSGGIFGSFMGKSDLHGEVFPSSSQFPANLKPAATFEVKELESIQSSLITARVKLRQQVGPAKPPQSPSPEKILIVQPVDWAFKMDDNARPQKVIQGANYVKIQTGGHLSQLANASEIQKLLKEQLQKWHSPLPDEELDLEEEEEAELETKNSNY</sequence>
<comment type="subcellular location">
    <subcellularLocation>
        <location evidence="1">Cytoplasm</location>
    </subcellularLocation>
</comment>
<accession>A0ABR2JUA8</accession>
<dbReference type="InterPro" id="IPR029058">
    <property type="entry name" value="AB_hydrolase_fold"/>
</dbReference>
<keyword evidence="2" id="KW-0963">Cytoplasm</keyword>
<protein>
    <submittedName>
        <fullName evidence="4">Maspardin</fullName>
    </submittedName>
</protein>
<feature type="region of interest" description="Disordered" evidence="3">
    <location>
        <begin position="282"/>
        <end position="306"/>
    </location>
</feature>
<evidence type="ECO:0000313" key="5">
    <source>
        <dbReference type="Proteomes" id="UP001470230"/>
    </source>
</evidence>
<keyword evidence="5" id="KW-1185">Reference proteome</keyword>
<dbReference type="Gene3D" id="3.40.50.1820">
    <property type="entry name" value="alpha/beta hydrolase"/>
    <property type="match status" value="1"/>
</dbReference>
<evidence type="ECO:0000313" key="4">
    <source>
        <dbReference type="EMBL" id="KAK8882331.1"/>
    </source>
</evidence>
<evidence type="ECO:0000256" key="3">
    <source>
        <dbReference type="SAM" id="MobiDB-lite"/>
    </source>
</evidence>
<reference evidence="4 5" key="1">
    <citation type="submission" date="2024-04" db="EMBL/GenBank/DDBJ databases">
        <title>Tritrichomonas musculus Genome.</title>
        <authorList>
            <person name="Alves-Ferreira E."/>
            <person name="Grigg M."/>
            <person name="Lorenzi H."/>
            <person name="Galac M."/>
        </authorList>
    </citation>
    <scope>NUCLEOTIDE SEQUENCE [LARGE SCALE GENOMIC DNA]</scope>
    <source>
        <strain evidence="4 5">EAF2021</strain>
    </source>
</reference>
<comment type="caution">
    <text evidence="4">The sequence shown here is derived from an EMBL/GenBank/DDBJ whole genome shotgun (WGS) entry which is preliminary data.</text>
</comment>
<gene>
    <name evidence="4" type="ORF">M9Y10_044973</name>
</gene>
<dbReference type="SUPFAM" id="SSF53474">
    <property type="entry name" value="alpha/beta-Hydrolases"/>
    <property type="match status" value="1"/>
</dbReference>
<evidence type="ECO:0000256" key="2">
    <source>
        <dbReference type="ARBA" id="ARBA00022490"/>
    </source>
</evidence>
<dbReference type="Proteomes" id="UP001470230">
    <property type="component" value="Unassembled WGS sequence"/>
</dbReference>
<proteinExistence type="predicted"/>
<dbReference type="EMBL" id="JAPFFF010000009">
    <property type="protein sequence ID" value="KAK8882331.1"/>
    <property type="molecule type" value="Genomic_DNA"/>
</dbReference>
<organism evidence="4 5">
    <name type="scientific">Tritrichomonas musculus</name>
    <dbReference type="NCBI Taxonomy" id="1915356"/>
    <lineage>
        <taxon>Eukaryota</taxon>
        <taxon>Metamonada</taxon>
        <taxon>Parabasalia</taxon>
        <taxon>Tritrichomonadida</taxon>
        <taxon>Tritrichomonadidae</taxon>
        <taxon>Tritrichomonas</taxon>
    </lineage>
</organism>
<dbReference type="PANTHER" id="PTHR15913:SF0">
    <property type="entry name" value="MASPARDIN"/>
    <property type="match status" value="1"/>
</dbReference>
<evidence type="ECO:0000256" key="1">
    <source>
        <dbReference type="ARBA" id="ARBA00004496"/>
    </source>
</evidence>
<dbReference type="InterPro" id="IPR026151">
    <property type="entry name" value="Maspardin"/>
</dbReference>